<accession>A0A165BVR2</accession>
<keyword evidence="2" id="KW-1185">Reference proteome</keyword>
<dbReference type="Proteomes" id="UP000076871">
    <property type="component" value="Unassembled WGS sequence"/>
</dbReference>
<gene>
    <name evidence="1" type="ORF">LAESUDRAFT_663344</name>
</gene>
<proteinExistence type="predicted"/>
<reference evidence="1 2" key="1">
    <citation type="journal article" date="2016" name="Mol. Biol. Evol.">
        <title>Comparative Genomics of Early-Diverging Mushroom-Forming Fungi Provides Insights into the Origins of Lignocellulose Decay Capabilities.</title>
        <authorList>
            <person name="Nagy L.G."/>
            <person name="Riley R."/>
            <person name="Tritt A."/>
            <person name="Adam C."/>
            <person name="Daum C."/>
            <person name="Floudas D."/>
            <person name="Sun H."/>
            <person name="Yadav J.S."/>
            <person name="Pangilinan J."/>
            <person name="Larsson K.H."/>
            <person name="Matsuura K."/>
            <person name="Barry K."/>
            <person name="Labutti K."/>
            <person name="Kuo R."/>
            <person name="Ohm R.A."/>
            <person name="Bhattacharya S.S."/>
            <person name="Shirouzu T."/>
            <person name="Yoshinaga Y."/>
            <person name="Martin F.M."/>
            <person name="Grigoriev I.V."/>
            <person name="Hibbett D.S."/>
        </authorList>
    </citation>
    <scope>NUCLEOTIDE SEQUENCE [LARGE SCALE GENOMIC DNA]</scope>
    <source>
        <strain evidence="1 2">93-53</strain>
    </source>
</reference>
<dbReference type="OrthoDB" id="3350619at2759"/>
<protein>
    <recommendedName>
        <fullName evidence="3">Ubiquitin 3 binding protein But2 C-terminal domain-containing protein</fullName>
    </recommendedName>
</protein>
<organism evidence="1 2">
    <name type="scientific">Laetiporus sulphureus 93-53</name>
    <dbReference type="NCBI Taxonomy" id="1314785"/>
    <lineage>
        <taxon>Eukaryota</taxon>
        <taxon>Fungi</taxon>
        <taxon>Dikarya</taxon>
        <taxon>Basidiomycota</taxon>
        <taxon>Agaricomycotina</taxon>
        <taxon>Agaricomycetes</taxon>
        <taxon>Polyporales</taxon>
        <taxon>Laetiporus</taxon>
    </lineage>
</organism>
<dbReference type="EMBL" id="KV427660">
    <property type="protein sequence ID" value="KZT01740.1"/>
    <property type="molecule type" value="Genomic_DNA"/>
</dbReference>
<evidence type="ECO:0008006" key="3">
    <source>
        <dbReference type="Google" id="ProtNLM"/>
    </source>
</evidence>
<dbReference type="AlphaFoldDB" id="A0A165BVR2"/>
<dbReference type="RefSeq" id="XP_040759480.1">
    <property type="nucleotide sequence ID" value="XM_040905057.1"/>
</dbReference>
<dbReference type="GeneID" id="63822087"/>
<name>A0A165BVR2_9APHY</name>
<evidence type="ECO:0000313" key="1">
    <source>
        <dbReference type="EMBL" id="KZT01740.1"/>
    </source>
</evidence>
<evidence type="ECO:0000313" key="2">
    <source>
        <dbReference type="Proteomes" id="UP000076871"/>
    </source>
</evidence>
<dbReference type="InParanoid" id="A0A165BVR2"/>
<sequence>MLHLRRPSQFIGLDRIASPSPPTPFHFNNFPIIITSIDDAHGNRVFDNDSGRYLGHSGGISSGQQRILVSTIIKFRAIDRGMETCELNIDLPSQQPNSTSYSGHSVSVSLYRIDASFPIDAKTLSYDTRPARLFKLDDIYVSHWHHKCSVASEEVLSFQLARASSFSDYDCHTEWWRPRWDW</sequence>